<reference evidence="1" key="1">
    <citation type="submission" date="2022-08" db="EMBL/GenBank/DDBJ databases">
        <title>Genome Sequence of Pycnoporus sanguineus.</title>
        <authorList>
            <person name="Buettner E."/>
        </authorList>
    </citation>
    <scope>NUCLEOTIDE SEQUENCE</scope>
    <source>
        <strain evidence="1">CG-C14</strain>
    </source>
</reference>
<gene>
    <name evidence="1" type="ORF">NUW54_g5375</name>
</gene>
<proteinExistence type="predicted"/>
<keyword evidence="2" id="KW-1185">Reference proteome</keyword>
<protein>
    <submittedName>
        <fullName evidence="1">Uncharacterized protein</fullName>
    </submittedName>
</protein>
<accession>A0ACC1PWA6</accession>
<sequence length="558" mass="63428">MDTLFGKRKNRPRQASIIAQDAADRGMRPLSSASVATTRSDATRSSRHAPSISPFEPHHHHLSSLYKHSPSDEFSFPRPENDEEIEMLFENIMRMRGLEDIPHLSIDQKWHIVYNDEQMRWVDERRREEQSRKQNETGQAAAFIEGTPEWYIKKFMDRTITPKQASSLQVSLRSKEMSWFRHFVAMQGTSVLGQALQNISRKGVQRRKDDIELEYEIAKCLKQILNHQFAANDALNHPMILTQIASALNTPNLPTRKLLLDLLCFLEYYNDGQCHNLVISALEALSAANNEAGNPYAFWFKSLESALAGRGKMGTLVGASDEVRRHGGVDPSLNDYTVALQHHIHKRDHDQHRRRRHPECTTDHISAGGPWLKYRGHLENISQNCLIGAINAENGEANKVKNQVTGEYGPVPETAKWYRERGIKWVVIGDHNYGEGSSREHAALEPRFLGGFAVITRSFARIHETNLKKQGMLALTFANPDDYDKVRPSDRIDILGLESFAPGKNLTMVLKHEDGTKEEIPLAHSFNEGQIEWFKAGSALNLMASKFKQQKQQEASQQ</sequence>
<organism evidence="1 2">
    <name type="scientific">Trametes sanguinea</name>
    <dbReference type="NCBI Taxonomy" id="158606"/>
    <lineage>
        <taxon>Eukaryota</taxon>
        <taxon>Fungi</taxon>
        <taxon>Dikarya</taxon>
        <taxon>Basidiomycota</taxon>
        <taxon>Agaricomycotina</taxon>
        <taxon>Agaricomycetes</taxon>
        <taxon>Polyporales</taxon>
        <taxon>Polyporaceae</taxon>
        <taxon>Trametes</taxon>
    </lineage>
</organism>
<comment type="caution">
    <text evidence="1">The sequence shown here is derived from an EMBL/GenBank/DDBJ whole genome shotgun (WGS) entry which is preliminary data.</text>
</comment>
<dbReference type="Proteomes" id="UP001144978">
    <property type="component" value="Unassembled WGS sequence"/>
</dbReference>
<evidence type="ECO:0000313" key="2">
    <source>
        <dbReference type="Proteomes" id="UP001144978"/>
    </source>
</evidence>
<evidence type="ECO:0000313" key="1">
    <source>
        <dbReference type="EMBL" id="KAJ3003296.1"/>
    </source>
</evidence>
<dbReference type="EMBL" id="JANSHE010001317">
    <property type="protein sequence ID" value="KAJ3003296.1"/>
    <property type="molecule type" value="Genomic_DNA"/>
</dbReference>
<name>A0ACC1PWA6_9APHY</name>